<evidence type="ECO:0000313" key="5">
    <source>
        <dbReference type="Proteomes" id="UP000570166"/>
    </source>
</evidence>
<dbReference type="RefSeq" id="WP_160363868.1">
    <property type="nucleotide sequence ID" value="NZ_JACEIB010000027.1"/>
</dbReference>
<gene>
    <name evidence="4" type="ORF">HZF05_17930</name>
</gene>
<dbReference type="InterPro" id="IPR004629">
    <property type="entry name" value="WecG_TagA_CpsF"/>
</dbReference>
<organism evidence="4 5">
    <name type="scientific">Sphingomonas chungangi</name>
    <dbReference type="NCBI Taxonomy" id="2683589"/>
    <lineage>
        <taxon>Bacteria</taxon>
        <taxon>Pseudomonadati</taxon>
        <taxon>Pseudomonadota</taxon>
        <taxon>Alphaproteobacteria</taxon>
        <taxon>Sphingomonadales</taxon>
        <taxon>Sphingomonadaceae</taxon>
        <taxon>Sphingomonas</taxon>
    </lineage>
</organism>
<accession>A0A838L951</accession>
<keyword evidence="2 4" id="KW-0808">Transferase</keyword>
<dbReference type="NCBIfam" id="TIGR00696">
    <property type="entry name" value="wecG_tagA_cpsF"/>
    <property type="match status" value="1"/>
</dbReference>
<evidence type="ECO:0000313" key="4">
    <source>
        <dbReference type="EMBL" id="MBA2935963.1"/>
    </source>
</evidence>
<dbReference type="CDD" id="cd06533">
    <property type="entry name" value="Glyco_transf_WecG_TagA"/>
    <property type="match status" value="1"/>
</dbReference>
<proteinExistence type="predicted"/>
<feature type="region of interest" description="Disordered" evidence="3">
    <location>
        <begin position="265"/>
        <end position="291"/>
    </location>
</feature>
<dbReference type="PANTHER" id="PTHR34136">
    <property type="match status" value="1"/>
</dbReference>
<dbReference type="Pfam" id="PF03808">
    <property type="entry name" value="Glyco_tran_WecG"/>
    <property type="match status" value="1"/>
</dbReference>
<keyword evidence="5" id="KW-1185">Reference proteome</keyword>
<dbReference type="EMBL" id="JACEIB010000027">
    <property type="protein sequence ID" value="MBA2935963.1"/>
    <property type="molecule type" value="Genomic_DNA"/>
</dbReference>
<reference evidence="4 5" key="1">
    <citation type="submission" date="2020-07" db="EMBL/GenBank/DDBJ databases">
        <authorList>
            <person name="Sun Q."/>
        </authorList>
    </citation>
    <scope>NUCLEOTIDE SEQUENCE [LARGE SCALE GENOMIC DNA]</scope>
    <source>
        <strain evidence="4 5">CGMCC 1.13654</strain>
    </source>
</reference>
<feature type="compositionally biased region" description="Low complexity" evidence="3">
    <location>
        <begin position="269"/>
        <end position="291"/>
    </location>
</feature>
<dbReference type="Proteomes" id="UP000570166">
    <property type="component" value="Unassembled WGS sequence"/>
</dbReference>
<dbReference type="GO" id="GO:0016758">
    <property type="term" value="F:hexosyltransferase activity"/>
    <property type="evidence" value="ECO:0007669"/>
    <property type="project" value="TreeGrafter"/>
</dbReference>
<name>A0A838L951_9SPHN</name>
<protein>
    <submittedName>
        <fullName evidence="4">WecB/TagA/CpsF family glycosyltransferase</fullName>
    </submittedName>
</protein>
<evidence type="ECO:0000256" key="1">
    <source>
        <dbReference type="ARBA" id="ARBA00022676"/>
    </source>
</evidence>
<evidence type="ECO:0000256" key="2">
    <source>
        <dbReference type="ARBA" id="ARBA00022679"/>
    </source>
</evidence>
<keyword evidence="1" id="KW-0328">Glycosyltransferase</keyword>
<comment type="caution">
    <text evidence="4">The sequence shown here is derived from an EMBL/GenBank/DDBJ whole genome shotgun (WGS) entry which is preliminary data.</text>
</comment>
<evidence type="ECO:0000256" key="3">
    <source>
        <dbReference type="SAM" id="MobiDB-lite"/>
    </source>
</evidence>
<dbReference type="PANTHER" id="PTHR34136:SF1">
    <property type="entry name" value="UDP-N-ACETYL-D-MANNOSAMINURONIC ACID TRANSFERASE"/>
    <property type="match status" value="1"/>
</dbReference>
<sequence length="291" mass="33022">MPNFCDVDQPGHKPWRRSRIQNAWVDNLSMNELMERLDEGLVLTLNPDHLYHLRRNPEFAEIYSQADYVTSDSKYVYWALGFLGRRIQEKVSGSDIVPTYWKRHAQNPDVRIFFLGAGPGIAQRAMDRINGQTGRETVVGAFGPSYNFVNDEAEIQEAIDRINACRATCVIIGLGAPKQEIWVKRYRHLMPHVKIYMGVGATIDYEADAVRRAPGWMGRNGLEWVYRMATEPRRYWRRYYRTIGFFGHVLLDRIGLYRPPPFPSPAFPGPGSTAAPAASPKGASAGTSETV</sequence>
<dbReference type="AlphaFoldDB" id="A0A838L951"/>